<evidence type="ECO:0000256" key="1">
    <source>
        <dbReference type="SAM" id="MobiDB-lite"/>
    </source>
</evidence>
<feature type="compositionally biased region" description="Basic and acidic residues" evidence="1">
    <location>
        <begin position="48"/>
        <end position="58"/>
    </location>
</feature>
<evidence type="ECO:0000313" key="3">
    <source>
        <dbReference type="Proteomes" id="UP000588112"/>
    </source>
</evidence>
<organism evidence="2 3">
    <name type="scientific">Sphaerisporangium krabiense</name>
    <dbReference type="NCBI Taxonomy" id="763782"/>
    <lineage>
        <taxon>Bacteria</taxon>
        <taxon>Bacillati</taxon>
        <taxon>Actinomycetota</taxon>
        <taxon>Actinomycetes</taxon>
        <taxon>Streptosporangiales</taxon>
        <taxon>Streptosporangiaceae</taxon>
        <taxon>Sphaerisporangium</taxon>
    </lineage>
</organism>
<protein>
    <submittedName>
        <fullName evidence="2">Uncharacterized protein</fullName>
    </submittedName>
</protein>
<comment type="caution">
    <text evidence="2">The sequence shown here is derived from an EMBL/GenBank/DDBJ whole genome shotgun (WGS) entry which is preliminary data.</text>
</comment>
<dbReference type="Proteomes" id="UP000588112">
    <property type="component" value="Unassembled WGS sequence"/>
</dbReference>
<dbReference type="AlphaFoldDB" id="A0A7W8YZH9"/>
<gene>
    <name evidence="2" type="ORF">BJ981_000360</name>
</gene>
<dbReference type="EMBL" id="JACHBR010000001">
    <property type="protein sequence ID" value="MBB5624661.1"/>
    <property type="molecule type" value="Genomic_DNA"/>
</dbReference>
<keyword evidence="3" id="KW-1185">Reference proteome</keyword>
<proteinExistence type="predicted"/>
<name>A0A7W8YZH9_9ACTN</name>
<evidence type="ECO:0000313" key="2">
    <source>
        <dbReference type="EMBL" id="MBB5624661.1"/>
    </source>
</evidence>
<feature type="region of interest" description="Disordered" evidence="1">
    <location>
        <begin position="1"/>
        <end position="123"/>
    </location>
</feature>
<sequence length="123" mass="13464">MPDYTAGYGGGPLGHPQNPADTPGYPRPPAEQYRPPQDQGYSQAGQSWEDRPADRTVRYDQQTYQPDVLDGPPPGPARPRQDEAIDPTAIYAPDRSARPEESPGRDQSGSGVDQQAPWYGSDR</sequence>
<reference evidence="2 3" key="1">
    <citation type="submission" date="2020-08" db="EMBL/GenBank/DDBJ databases">
        <title>Sequencing the genomes of 1000 actinobacteria strains.</title>
        <authorList>
            <person name="Klenk H.-P."/>
        </authorList>
    </citation>
    <scope>NUCLEOTIDE SEQUENCE [LARGE SCALE GENOMIC DNA]</scope>
    <source>
        <strain evidence="2 3">DSM 45790</strain>
    </source>
</reference>
<accession>A0A7W8YZH9</accession>
<feature type="compositionally biased region" description="Basic and acidic residues" evidence="1">
    <location>
        <begin position="95"/>
        <end position="104"/>
    </location>
</feature>